<name>A0A2M8RX96_9PAST</name>
<dbReference type="InterPro" id="IPR007525">
    <property type="entry name" value="FrhB_FdhB_C"/>
</dbReference>
<dbReference type="EMBL" id="PHGZ01000007">
    <property type="protein sequence ID" value="PJG83511.1"/>
    <property type="molecule type" value="Genomic_DNA"/>
</dbReference>
<evidence type="ECO:0000313" key="3">
    <source>
        <dbReference type="EMBL" id="PJG83511.1"/>
    </source>
</evidence>
<feature type="domain" description="Coenzyme F420 hydrogenase/dehydrogenase beta subunit N-terminal" evidence="1">
    <location>
        <begin position="72"/>
        <end position="145"/>
    </location>
</feature>
<dbReference type="PANTHER" id="PTHR31332:SF0">
    <property type="entry name" value="7-HYDROXYMETHYL CHLOROPHYLL A REDUCTASE, CHLOROPLASTIC"/>
    <property type="match status" value="1"/>
</dbReference>
<feature type="domain" description="Coenzyme F420 hydrogenase/dehydrogenase beta subunit C-terminal" evidence="2">
    <location>
        <begin position="158"/>
        <end position="320"/>
    </location>
</feature>
<proteinExistence type="predicted"/>
<keyword evidence="4" id="KW-1185">Reference proteome</keyword>
<dbReference type="Pfam" id="PF04422">
    <property type="entry name" value="FrhB_FdhB_N"/>
    <property type="match status" value="1"/>
</dbReference>
<dbReference type="Pfam" id="PF04432">
    <property type="entry name" value="FrhB_FdhB_C"/>
    <property type="match status" value="1"/>
</dbReference>
<dbReference type="GO" id="GO:0033354">
    <property type="term" value="P:chlorophyll cycle"/>
    <property type="evidence" value="ECO:0007669"/>
    <property type="project" value="TreeGrafter"/>
</dbReference>
<dbReference type="InterPro" id="IPR045220">
    <property type="entry name" value="FRHB/FDHB/HCAR-like"/>
</dbReference>
<evidence type="ECO:0000259" key="1">
    <source>
        <dbReference type="Pfam" id="PF04422"/>
    </source>
</evidence>
<dbReference type="InterPro" id="IPR007516">
    <property type="entry name" value="Co_F420_Hydgase/DH_bsu_N"/>
</dbReference>
<evidence type="ECO:0000313" key="4">
    <source>
        <dbReference type="Proteomes" id="UP000230282"/>
    </source>
</evidence>
<accession>A0A2M8RX96</accession>
<sequence length="392" mass="44225">MNHKNVDLYKEYCTGCGLCSSILNVQFEKDEKGFSWPILSDNEKEFCEKVCPAGGNAYSDYTSPWGKYINLYESWANDFDIRNKASSGGTLTALCCYLLEHKLVDGIIQTKASSQVVYETETVISTTIEEVKACMGSRYSISSPLKNIKQIVENGKIYAFVGKPCDVASLRAYLALDPKLEAQIKYLLSFFCAGEPSDIAQTKLLNTLNCNEATDCISLQYRGNGWPGEAIAIKTDYSSKSISYDDSWGKILGRDVRHICRFCMDGIGESADVSCGDLWHLTPDNKPNFSEALGRNMSFARTQKGEELMQQATKAGYIASDITNEEQLKFVQTYQYTRRATMYAKLMAMKLMRRNTPDYNVEKMKRMSRLVNLKTQVRTALGILKRIYNKKI</sequence>
<dbReference type="OrthoDB" id="3247493at2"/>
<protein>
    <recommendedName>
        <fullName evidence="5">4Fe-4S ferredoxin-type domain-containing protein</fullName>
    </recommendedName>
</protein>
<organism evidence="3 4">
    <name type="scientific">Caviibacterium pharyngocola</name>
    <dbReference type="NCBI Taxonomy" id="28159"/>
    <lineage>
        <taxon>Bacteria</taxon>
        <taxon>Pseudomonadati</taxon>
        <taxon>Pseudomonadota</taxon>
        <taxon>Gammaproteobacteria</taxon>
        <taxon>Pasteurellales</taxon>
        <taxon>Pasteurellaceae</taxon>
        <taxon>Caviibacterium</taxon>
    </lineage>
</organism>
<dbReference type="Proteomes" id="UP000230282">
    <property type="component" value="Unassembled WGS sequence"/>
</dbReference>
<dbReference type="GO" id="GO:0090415">
    <property type="term" value="F:7-hydroxymethyl chlorophyll a reductase activity"/>
    <property type="evidence" value="ECO:0007669"/>
    <property type="project" value="TreeGrafter"/>
</dbReference>
<reference evidence="3 4" key="1">
    <citation type="submission" date="2017-11" db="EMBL/GenBank/DDBJ databases">
        <title>Reclassification of Bisgaard taxon 5 as Caviibacterium pharyngocola gen. nov., sp. nov.</title>
        <authorList>
            <person name="Christensen H."/>
        </authorList>
    </citation>
    <scope>NUCLEOTIDE SEQUENCE [LARGE SCALE GENOMIC DNA]</scope>
    <source>
        <strain evidence="3 4">7_3</strain>
    </source>
</reference>
<comment type="caution">
    <text evidence="3">The sequence shown here is derived from an EMBL/GenBank/DDBJ whole genome shotgun (WGS) entry which is preliminary data.</text>
</comment>
<dbReference type="RefSeq" id="WP_100296202.1">
    <property type="nucleotide sequence ID" value="NZ_PHGZ01000007.1"/>
</dbReference>
<evidence type="ECO:0000259" key="2">
    <source>
        <dbReference type="Pfam" id="PF04432"/>
    </source>
</evidence>
<dbReference type="AlphaFoldDB" id="A0A2M8RX96"/>
<dbReference type="PANTHER" id="PTHR31332">
    <property type="entry name" value="7-HYDROXYMETHYL CHLOROPHYLL A REDUCTASE, CHLOROPLASTIC"/>
    <property type="match status" value="1"/>
</dbReference>
<gene>
    <name evidence="3" type="ORF">CVP04_03850</name>
</gene>
<evidence type="ECO:0008006" key="5">
    <source>
        <dbReference type="Google" id="ProtNLM"/>
    </source>
</evidence>